<dbReference type="InterPro" id="IPR015174">
    <property type="entry name" value="MIF4G-like_typ-2"/>
</dbReference>
<organism evidence="4 5">
    <name type="scientific">Chrysophaeum taylorii</name>
    <dbReference type="NCBI Taxonomy" id="2483200"/>
    <lineage>
        <taxon>Eukaryota</taxon>
        <taxon>Sar</taxon>
        <taxon>Stramenopiles</taxon>
        <taxon>Ochrophyta</taxon>
        <taxon>Pelagophyceae</taxon>
        <taxon>Pelagomonadales</taxon>
        <taxon>Pelagomonadaceae</taxon>
        <taxon>Chrysophaeum</taxon>
    </lineage>
</organism>
<gene>
    <name evidence="4" type="ORF">CTAYLR_005034</name>
</gene>
<dbReference type="Gene3D" id="1.25.40.180">
    <property type="match status" value="2"/>
</dbReference>
<dbReference type="Pfam" id="PF09090">
    <property type="entry name" value="MIF4G_like_2"/>
    <property type="match status" value="1"/>
</dbReference>
<evidence type="ECO:0000313" key="4">
    <source>
        <dbReference type="EMBL" id="KAJ8601407.1"/>
    </source>
</evidence>
<name>A0AAD7XHA5_9STRA</name>
<dbReference type="InterPro" id="IPR027159">
    <property type="entry name" value="CBP80"/>
</dbReference>
<reference evidence="4" key="1">
    <citation type="submission" date="2023-01" db="EMBL/GenBank/DDBJ databases">
        <title>Metagenome sequencing of chrysophaentin producing Chrysophaeum taylorii.</title>
        <authorList>
            <person name="Davison J."/>
            <person name="Bewley C."/>
        </authorList>
    </citation>
    <scope>NUCLEOTIDE SEQUENCE</scope>
    <source>
        <strain evidence="4">NIES-1699</strain>
    </source>
</reference>
<evidence type="ECO:0000256" key="1">
    <source>
        <dbReference type="SAM" id="SignalP"/>
    </source>
</evidence>
<comment type="caution">
    <text evidence="4">The sequence shown here is derived from an EMBL/GenBank/DDBJ whole genome shotgun (WGS) entry which is preliminary data.</text>
</comment>
<evidence type="ECO:0008006" key="6">
    <source>
        <dbReference type="Google" id="ProtNLM"/>
    </source>
</evidence>
<dbReference type="PANTHER" id="PTHR12412">
    <property type="entry name" value="CAP BINDING PROTEIN"/>
    <property type="match status" value="1"/>
</dbReference>
<feature type="domain" description="MIF4G-like type 1" evidence="2">
    <location>
        <begin position="358"/>
        <end position="448"/>
    </location>
</feature>
<sequence>MSVVGGVASLRLVQLLVRVADVHARATTDAGSSLCENLAALAEAAEGEIAGDAERVAKLVGLVARSSPLGVRAFGVLGALLCRRGARAAVRAAAETALGDALASGRHVDARLAARWLCELANAGACPAPHAFFRALATDMTEAGAAMLALCLAVSRTIALDDRRELVAELARFVAGRRADSLVAGVEALMAESDLAPNLETLEEALAGFEEEKDEEEEEEEGGFGTDAVTVRESVARFASAYVLPKIPGDASGVGGEEGGTPLTPVERFVASELAKEVCAAFRPGARWDGIVVGDRSQVAKQLLGIPEIFRDARRGEIEDLVAGVVLGIAASGETSDGSLTGASRAGDACLDALHVSLELCRESPSFAVRLAARIELVFRDIDEIDYCCAARLAVWFAHFLNNTDLKWPYWGYWATAVDDAPVADPQRRFLCNLFEALVRLSYVDRIKCADGFPEALHPYLPRDPTPAEPATDAENAVALAIQAAGPGFGDAMTAALEEDNHENDQQQLGEPTPLSAAFRALGDSVERCGAAARAALLVGRASVSHAMAALDAIAAPLGDLARGDENCEATCLDALASVWANSTFHVALFADAMVRRGILRPRALAAWVLREDNDTRWAAANIVASTAPLEIIDLAVDRSLDLVAAALRAAEQTEPDQPPESSELVADQLDEAKEVCLEIFARLVAKLDAYATAKINDDDRMDDDDDDDDTAVAWSAAALSVIRDLAARYDRARRACLEATRRSSPSRPLPRVFDPAHVQATVVHDGIEPGLADKIRACFLLG</sequence>
<dbReference type="GO" id="GO:0000184">
    <property type="term" value="P:nuclear-transcribed mRNA catabolic process, nonsense-mediated decay"/>
    <property type="evidence" value="ECO:0007669"/>
    <property type="project" value="TreeGrafter"/>
</dbReference>
<dbReference type="SUPFAM" id="SSF48371">
    <property type="entry name" value="ARM repeat"/>
    <property type="match status" value="2"/>
</dbReference>
<evidence type="ECO:0000313" key="5">
    <source>
        <dbReference type="Proteomes" id="UP001230188"/>
    </source>
</evidence>
<dbReference type="PANTHER" id="PTHR12412:SF2">
    <property type="entry name" value="NUCLEAR CAP-BINDING PROTEIN SUBUNIT 1"/>
    <property type="match status" value="1"/>
</dbReference>
<dbReference type="AlphaFoldDB" id="A0AAD7XHA5"/>
<dbReference type="EMBL" id="JAQMWT010000435">
    <property type="protein sequence ID" value="KAJ8601407.1"/>
    <property type="molecule type" value="Genomic_DNA"/>
</dbReference>
<dbReference type="InterPro" id="IPR016024">
    <property type="entry name" value="ARM-type_fold"/>
</dbReference>
<dbReference type="GO" id="GO:0006406">
    <property type="term" value="P:mRNA export from nucleus"/>
    <property type="evidence" value="ECO:0007669"/>
    <property type="project" value="InterPro"/>
</dbReference>
<keyword evidence="5" id="KW-1185">Reference proteome</keyword>
<dbReference type="InterPro" id="IPR015172">
    <property type="entry name" value="MIF4G-like_typ-1"/>
</dbReference>
<dbReference type="GO" id="GO:0005634">
    <property type="term" value="C:nucleus"/>
    <property type="evidence" value="ECO:0007669"/>
    <property type="project" value="TreeGrafter"/>
</dbReference>
<dbReference type="Proteomes" id="UP001230188">
    <property type="component" value="Unassembled WGS sequence"/>
</dbReference>
<keyword evidence="1" id="KW-0732">Signal</keyword>
<dbReference type="GO" id="GO:0000339">
    <property type="term" value="F:RNA cap binding"/>
    <property type="evidence" value="ECO:0007669"/>
    <property type="project" value="InterPro"/>
</dbReference>
<evidence type="ECO:0000259" key="3">
    <source>
        <dbReference type="Pfam" id="PF09090"/>
    </source>
</evidence>
<dbReference type="GO" id="GO:0005846">
    <property type="term" value="C:nuclear cap binding complex"/>
    <property type="evidence" value="ECO:0007669"/>
    <property type="project" value="InterPro"/>
</dbReference>
<feature type="chain" id="PRO_5042201039" description="Nuclear cap-binding protein subunit 1" evidence="1">
    <location>
        <begin position="25"/>
        <end position="783"/>
    </location>
</feature>
<feature type="domain" description="MIF4G-like type 2" evidence="3">
    <location>
        <begin position="528"/>
        <end position="715"/>
    </location>
</feature>
<feature type="signal peptide" evidence="1">
    <location>
        <begin position="1"/>
        <end position="24"/>
    </location>
</feature>
<proteinExistence type="predicted"/>
<dbReference type="GO" id="GO:0003729">
    <property type="term" value="F:mRNA binding"/>
    <property type="evidence" value="ECO:0007669"/>
    <property type="project" value="TreeGrafter"/>
</dbReference>
<evidence type="ECO:0000259" key="2">
    <source>
        <dbReference type="Pfam" id="PF09088"/>
    </source>
</evidence>
<protein>
    <recommendedName>
        <fullName evidence="6">Nuclear cap-binding protein subunit 1</fullName>
    </recommendedName>
</protein>
<accession>A0AAD7XHA5</accession>
<dbReference type="Pfam" id="PF09088">
    <property type="entry name" value="MIF4G_like"/>
    <property type="match status" value="1"/>
</dbReference>